<keyword evidence="2" id="KW-1185">Reference proteome</keyword>
<name>A0A4Q7PFT5_9FLAO</name>
<protein>
    <recommendedName>
        <fullName evidence="3">Nuclear transport factor 2 family protein</fullName>
    </recommendedName>
</protein>
<dbReference type="Proteomes" id="UP000292262">
    <property type="component" value="Unassembled WGS sequence"/>
</dbReference>
<dbReference type="AlphaFoldDB" id="A0A4Q7PFT5"/>
<reference evidence="1 2" key="1">
    <citation type="submission" date="2019-02" db="EMBL/GenBank/DDBJ databases">
        <title>Genomic Encyclopedia of Type Strains, Phase IV (KMG-IV): sequencing the most valuable type-strain genomes for metagenomic binning, comparative biology and taxonomic classification.</title>
        <authorList>
            <person name="Goeker M."/>
        </authorList>
    </citation>
    <scope>NUCLEOTIDE SEQUENCE [LARGE SCALE GENOMIC DNA]</scope>
    <source>
        <strain evidence="1 2">DSM 17196</strain>
    </source>
</reference>
<comment type="caution">
    <text evidence="1">The sequence shown here is derived from an EMBL/GenBank/DDBJ whole genome shotgun (WGS) entry which is preliminary data.</text>
</comment>
<evidence type="ECO:0000313" key="1">
    <source>
        <dbReference type="EMBL" id="RZS99334.1"/>
    </source>
</evidence>
<evidence type="ECO:0000313" key="2">
    <source>
        <dbReference type="Proteomes" id="UP000292262"/>
    </source>
</evidence>
<evidence type="ECO:0008006" key="3">
    <source>
        <dbReference type="Google" id="ProtNLM"/>
    </source>
</evidence>
<sequence>MKNYLLITLLLVSSISFSQSMRKLKKSAKNDAEVFTQATIQRDYNLILKHSHPKIVNAFGKDEMISSMEDTYRTMSAQKISILESEIEEVSDIQEENNEYRSLIKTTTLMDYNGRKVTLKSSLFGFYDQENEIWYFIESNKLLNDTDTQSLFPNFKTAISIPADEQIAEDS</sequence>
<gene>
    <name evidence="1" type="ORF">EV197_0543</name>
</gene>
<accession>A0A4Q7PFT5</accession>
<organism evidence="1 2">
    <name type="scientific">Aquimarina brevivitae</name>
    <dbReference type="NCBI Taxonomy" id="323412"/>
    <lineage>
        <taxon>Bacteria</taxon>
        <taxon>Pseudomonadati</taxon>
        <taxon>Bacteroidota</taxon>
        <taxon>Flavobacteriia</taxon>
        <taxon>Flavobacteriales</taxon>
        <taxon>Flavobacteriaceae</taxon>
        <taxon>Aquimarina</taxon>
    </lineage>
</organism>
<dbReference type="EMBL" id="SGXE01000001">
    <property type="protein sequence ID" value="RZS99334.1"/>
    <property type="molecule type" value="Genomic_DNA"/>
</dbReference>
<proteinExistence type="predicted"/>